<evidence type="ECO:0000256" key="1">
    <source>
        <dbReference type="SAM" id="MobiDB-lite"/>
    </source>
</evidence>
<dbReference type="Proteomes" id="UP000637788">
    <property type="component" value="Unassembled WGS sequence"/>
</dbReference>
<comment type="caution">
    <text evidence="3">The sequence shown here is derived from an EMBL/GenBank/DDBJ whole genome shotgun (WGS) entry which is preliminary data.</text>
</comment>
<proteinExistence type="predicted"/>
<dbReference type="Pfam" id="PF00378">
    <property type="entry name" value="ECH_1"/>
    <property type="match status" value="1"/>
</dbReference>
<dbReference type="SUPFAM" id="SSF50486">
    <property type="entry name" value="FMT C-terminal domain-like"/>
    <property type="match status" value="1"/>
</dbReference>
<evidence type="ECO:0000313" key="3">
    <source>
        <dbReference type="EMBL" id="GGL05302.1"/>
    </source>
</evidence>
<dbReference type="InterPro" id="IPR029045">
    <property type="entry name" value="ClpP/crotonase-like_dom_sf"/>
</dbReference>
<dbReference type="SUPFAM" id="SSF52096">
    <property type="entry name" value="ClpP/crotonase"/>
    <property type="match status" value="1"/>
</dbReference>
<dbReference type="CDD" id="cd08701">
    <property type="entry name" value="FMT_C_HypX"/>
    <property type="match status" value="1"/>
</dbReference>
<dbReference type="PANTHER" id="PTHR43388">
    <property type="entry name" value="HYDROGENASE MATURATION FACTOR HOXX"/>
    <property type="match status" value="1"/>
</dbReference>
<reference evidence="3" key="1">
    <citation type="journal article" date="2014" name="Int. J. Syst. Evol. Microbiol.">
        <title>Complete genome sequence of Corynebacterium casei LMG S-19264T (=DSM 44701T), isolated from a smear-ripened cheese.</title>
        <authorList>
            <consortium name="US DOE Joint Genome Institute (JGI-PGF)"/>
            <person name="Walter F."/>
            <person name="Albersmeier A."/>
            <person name="Kalinowski J."/>
            <person name="Ruckert C."/>
        </authorList>
    </citation>
    <scope>NUCLEOTIDE SEQUENCE</scope>
    <source>
        <strain evidence="3">JCM 3035</strain>
    </source>
</reference>
<feature type="region of interest" description="Disordered" evidence="1">
    <location>
        <begin position="271"/>
        <end position="297"/>
    </location>
</feature>
<dbReference type="InterPro" id="IPR005793">
    <property type="entry name" value="Formyl_trans_C"/>
</dbReference>
<protein>
    <submittedName>
        <fullName evidence="3">Hydrogenase maturation factor HoxX</fullName>
    </submittedName>
</protein>
<sequence>MDILLVASAFNSLSQRVFAELSDQGHRVDVVLASQGAEAVRAAVREARPQLIIAPMLKTALPDDVWREHTCLIVHPGPPGDRGPSALDWAIAEEASHWGATVLQAEAAMDAGDVWAAESFPVPPVGKSDLYRGEVSDAAAAAVLLAVQRYADGSFKPQPQSDPAIRVVWRDFFRQERRRIDWENDSTETVLRSLRGADSQPGVLDELLGREVFLHGGAAEDRLRGRPGDLLATRSGAVCRATRDGAVWILELRPRKSSGDPAPFRRPAASVLASLPAPPGATTGAESGYPPRSGDRPVWLPEVTAPLELPSGRNTWTDIRYRQHGDIGFLTFSFPGGAMSTDHCRRLLAAYRYALTRPTSVLVLGGSRDFFSNGIHLNVIEASTDPAGESWTNLNAMDDLVEAVLRTTDRLVVAALGGNAAAGGVMLALAADEVWCRTGAVLNPHYRRMGLYGSEYWTYTLPRRVGSETAQRLTTEALPVSAATAARIGLVDRLVPAPVREFAAEVEHMSAALAAAPDLGRRIAVKAVARQADEARRPLAEYRRAELARMRAIFFDPHAPYHALRSAFVRKLPNGSARPLSTAVEQVAGGVR</sequence>
<evidence type="ECO:0000313" key="4">
    <source>
        <dbReference type="Proteomes" id="UP000637788"/>
    </source>
</evidence>
<dbReference type="PIRSF" id="PIRSF006787">
    <property type="entry name" value="Hydrgn_mat_HoxX"/>
    <property type="match status" value="1"/>
</dbReference>
<dbReference type="InterPro" id="IPR009188">
    <property type="entry name" value="NiFe-hyd_mat_HypX/HoxX"/>
</dbReference>
<dbReference type="InterPro" id="IPR047180">
    <property type="entry name" value="HoxX-like"/>
</dbReference>
<evidence type="ECO:0000259" key="2">
    <source>
        <dbReference type="Pfam" id="PF02911"/>
    </source>
</evidence>
<feature type="domain" description="Formyl transferase C-terminal" evidence="2">
    <location>
        <begin position="175"/>
        <end position="256"/>
    </location>
</feature>
<dbReference type="AlphaFoldDB" id="A0A917RGF2"/>
<dbReference type="InterPro" id="IPR011034">
    <property type="entry name" value="Formyl_transferase-like_C_sf"/>
</dbReference>
<dbReference type="RefSeq" id="WP_189326449.1">
    <property type="nucleotide sequence ID" value="NZ_BMPQ01000032.1"/>
</dbReference>
<dbReference type="InterPro" id="IPR001753">
    <property type="entry name" value="Enoyl-CoA_hydra/iso"/>
</dbReference>
<dbReference type="PANTHER" id="PTHR43388:SF1">
    <property type="entry name" value="HYDROGENASE MATURATION FACTOR HOXX"/>
    <property type="match status" value="1"/>
</dbReference>
<dbReference type="InterPro" id="IPR036477">
    <property type="entry name" value="Formyl_transf_N_sf"/>
</dbReference>
<dbReference type="EMBL" id="BMPQ01000032">
    <property type="protein sequence ID" value="GGL05302.1"/>
    <property type="molecule type" value="Genomic_DNA"/>
</dbReference>
<gene>
    <name evidence="3" type="primary">hoxX</name>
    <name evidence="3" type="ORF">GCM10010094_77580</name>
</gene>
<dbReference type="Gene3D" id="3.90.226.10">
    <property type="entry name" value="2-enoyl-CoA Hydratase, Chain A, domain 1"/>
    <property type="match status" value="1"/>
</dbReference>
<organism evidence="3 4">
    <name type="scientific">Streptomyces flaveus</name>
    <dbReference type="NCBI Taxonomy" id="66370"/>
    <lineage>
        <taxon>Bacteria</taxon>
        <taxon>Bacillati</taxon>
        <taxon>Actinomycetota</taxon>
        <taxon>Actinomycetes</taxon>
        <taxon>Kitasatosporales</taxon>
        <taxon>Streptomycetaceae</taxon>
        <taxon>Streptomyces</taxon>
        <taxon>Streptomyces aurantiacus group</taxon>
    </lineage>
</organism>
<reference evidence="3" key="2">
    <citation type="submission" date="2020-09" db="EMBL/GenBank/DDBJ databases">
        <authorList>
            <person name="Sun Q."/>
            <person name="Ohkuma M."/>
        </authorList>
    </citation>
    <scope>NUCLEOTIDE SEQUENCE</scope>
    <source>
        <strain evidence="3">JCM 3035</strain>
    </source>
</reference>
<keyword evidence="4" id="KW-1185">Reference proteome</keyword>
<dbReference type="SUPFAM" id="SSF53328">
    <property type="entry name" value="Formyltransferase"/>
    <property type="match status" value="1"/>
</dbReference>
<name>A0A917RGF2_9ACTN</name>
<dbReference type="Pfam" id="PF02911">
    <property type="entry name" value="Formyl_trans_C"/>
    <property type="match status" value="1"/>
</dbReference>
<accession>A0A917RGF2</accession>
<dbReference type="GO" id="GO:0003824">
    <property type="term" value="F:catalytic activity"/>
    <property type="evidence" value="ECO:0007669"/>
    <property type="project" value="InterPro"/>
</dbReference>
<dbReference type="CDD" id="cd06558">
    <property type="entry name" value="crotonase-like"/>
    <property type="match status" value="1"/>
</dbReference>
<dbReference type="Gene3D" id="3.40.50.12230">
    <property type="match status" value="1"/>
</dbReference>